<gene>
    <name evidence="2" type="ORF">VSA01S_05680</name>
</gene>
<feature type="region of interest" description="Disordered" evidence="1">
    <location>
        <begin position="46"/>
        <end position="81"/>
    </location>
</feature>
<accession>A0A511QB49</accession>
<dbReference type="EMBL" id="BJXJ01000003">
    <property type="protein sequence ID" value="GEM74456.1"/>
    <property type="molecule type" value="Genomic_DNA"/>
</dbReference>
<protein>
    <submittedName>
        <fullName evidence="2">Uncharacterized protein</fullName>
    </submittedName>
</protein>
<evidence type="ECO:0000313" key="2">
    <source>
        <dbReference type="EMBL" id="GEM74456.1"/>
    </source>
</evidence>
<feature type="compositionally biased region" description="Polar residues" evidence="1">
    <location>
        <begin position="52"/>
        <end position="61"/>
    </location>
</feature>
<keyword evidence="3" id="KW-1185">Reference proteome</keyword>
<feature type="compositionally biased region" description="Polar residues" evidence="1">
    <location>
        <begin position="72"/>
        <end position="81"/>
    </location>
</feature>
<organism evidence="2 3">
    <name type="scientific">Vibrio sagamiensis NBRC 104589</name>
    <dbReference type="NCBI Taxonomy" id="1219064"/>
    <lineage>
        <taxon>Bacteria</taxon>
        <taxon>Pseudomonadati</taxon>
        <taxon>Pseudomonadota</taxon>
        <taxon>Gammaproteobacteria</taxon>
        <taxon>Vibrionales</taxon>
        <taxon>Vibrionaceae</taxon>
        <taxon>Vibrio</taxon>
    </lineage>
</organism>
<name>A0A511QB49_9VIBR</name>
<comment type="caution">
    <text evidence="2">The sequence shown here is derived from an EMBL/GenBank/DDBJ whole genome shotgun (WGS) entry which is preliminary data.</text>
</comment>
<sequence>MSAMVTVPHSLALTLAASAPVASSKSPWYFILASFLNVFYLPCNSKDKEDTANYTAPQTVNKDGGKRDRNSDTANGHESTQ</sequence>
<dbReference type="AlphaFoldDB" id="A0A511QB49"/>
<dbReference type="Proteomes" id="UP000321922">
    <property type="component" value="Unassembled WGS sequence"/>
</dbReference>
<proteinExistence type="predicted"/>
<reference evidence="2 3" key="1">
    <citation type="submission" date="2019-07" db="EMBL/GenBank/DDBJ databases">
        <title>Whole genome shotgun sequence of Vibrio sagamiensis NBRC 104589.</title>
        <authorList>
            <person name="Hosoyama A."/>
            <person name="Uohara A."/>
            <person name="Ohji S."/>
            <person name="Ichikawa N."/>
        </authorList>
    </citation>
    <scope>NUCLEOTIDE SEQUENCE [LARGE SCALE GENOMIC DNA]</scope>
    <source>
        <strain evidence="2 3">NBRC 104589</strain>
    </source>
</reference>
<evidence type="ECO:0000313" key="3">
    <source>
        <dbReference type="Proteomes" id="UP000321922"/>
    </source>
</evidence>
<evidence type="ECO:0000256" key="1">
    <source>
        <dbReference type="SAM" id="MobiDB-lite"/>
    </source>
</evidence>